<organism evidence="2 3">
    <name type="scientific">Vibrio olivae</name>
    <dbReference type="NCBI Taxonomy" id="1243002"/>
    <lineage>
        <taxon>Bacteria</taxon>
        <taxon>Pseudomonadati</taxon>
        <taxon>Pseudomonadota</taxon>
        <taxon>Gammaproteobacteria</taxon>
        <taxon>Vibrionales</taxon>
        <taxon>Vibrionaceae</taxon>
        <taxon>Vibrio</taxon>
    </lineage>
</organism>
<name>A0ABV5HND8_9VIBR</name>
<evidence type="ECO:0008006" key="4">
    <source>
        <dbReference type="Google" id="ProtNLM"/>
    </source>
</evidence>
<keyword evidence="1" id="KW-1133">Transmembrane helix</keyword>
<protein>
    <recommendedName>
        <fullName evidence="4">Oligosaccharide biosynthesis protein Alg14</fullName>
    </recommendedName>
</protein>
<dbReference type="Proteomes" id="UP001589645">
    <property type="component" value="Unassembled WGS sequence"/>
</dbReference>
<evidence type="ECO:0000313" key="3">
    <source>
        <dbReference type="Proteomes" id="UP001589645"/>
    </source>
</evidence>
<sequence length="151" mass="16787">MEKKTKIMLVASPGGHFVQLSLVSECLQDMDITVVGTYEDKPSFMYGDRYFKLSDFSRDNAYIAVKVLFECLSIFKKTRPSLIVTTGAAPGLIMLLVGRLFGTKTIWLESIANSRKLSLSGKIAKGLGITVFSQWENVAKLSNVEYHGRVL</sequence>
<evidence type="ECO:0000256" key="1">
    <source>
        <dbReference type="SAM" id="Phobius"/>
    </source>
</evidence>
<gene>
    <name evidence="2" type="ORF">ACFFUV_12330</name>
</gene>
<dbReference type="InterPro" id="IPR013969">
    <property type="entry name" value="Oligosacch_biosynth_Alg14"/>
</dbReference>
<keyword evidence="3" id="KW-1185">Reference proteome</keyword>
<proteinExistence type="predicted"/>
<dbReference type="Pfam" id="PF08660">
    <property type="entry name" value="Alg14"/>
    <property type="match status" value="1"/>
</dbReference>
<dbReference type="EMBL" id="JBHMEP010000002">
    <property type="protein sequence ID" value="MFB9135750.1"/>
    <property type="molecule type" value="Genomic_DNA"/>
</dbReference>
<keyword evidence="1" id="KW-0472">Membrane</keyword>
<keyword evidence="1" id="KW-0812">Transmembrane</keyword>
<evidence type="ECO:0000313" key="2">
    <source>
        <dbReference type="EMBL" id="MFB9135750.1"/>
    </source>
</evidence>
<dbReference type="RefSeq" id="WP_390193039.1">
    <property type="nucleotide sequence ID" value="NZ_JBHMEP010000002.1"/>
</dbReference>
<accession>A0ABV5HND8</accession>
<dbReference type="Gene3D" id="3.40.50.2000">
    <property type="entry name" value="Glycogen Phosphorylase B"/>
    <property type="match status" value="1"/>
</dbReference>
<reference evidence="2 3" key="1">
    <citation type="submission" date="2024-09" db="EMBL/GenBank/DDBJ databases">
        <authorList>
            <person name="Sun Q."/>
            <person name="Mori K."/>
        </authorList>
    </citation>
    <scope>NUCLEOTIDE SEQUENCE [LARGE SCALE GENOMIC DNA]</scope>
    <source>
        <strain evidence="2 3">CECT 8064</strain>
    </source>
</reference>
<comment type="caution">
    <text evidence="2">The sequence shown here is derived from an EMBL/GenBank/DDBJ whole genome shotgun (WGS) entry which is preliminary data.</text>
</comment>
<feature type="transmembrane region" description="Helical" evidence="1">
    <location>
        <begin position="82"/>
        <end position="101"/>
    </location>
</feature>